<dbReference type="Pfam" id="PF01774">
    <property type="entry name" value="UreD"/>
    <property type="match status" value="1"/>
</dbReference>
<keyword evidence="3" id="KW-0996">Nickel insertion</keyword>
<dbReference type="PANTHER" id="PTHR33643">
    <property type="entry name" value="UREASE ACCESSORY PROTEIN D"/>
    <property type="match status" value="1"/>
</dbReference>
<dbReference type="HAMAP" id="MF_01384">
    <property type="entry name" value="UreD"/>
    <property type="match status" value="1"/>
</dbReference>
<evidence type="ECO:0000313" key="4">
    <source>
        <dbReference type="EMBL" id="UOD49485.1"/>
    </source>
</evidence>
<proteinExistence type="inferred from homology"/>
<accession>A0ABY4AGS0</accession>
<evidence type="ECO:0000313" key="5">
    <source>
        <dbReference type="Proteomes" id="UP000831607"/>
    </source>
</evidence>
<dbReference type="PANTHER" id="PTHR33643:SF1">
    <property type="entry name" value="UREASE ACCESSORY PROTEIN D"/>
    <property type="match status" value="1"/>
</dbReference>
<name>A0ABY4AGS0_9BURK</name>
<reference evidence="4 5" key="1">
    <citation type="submission" date="2020-11" db="EMBL/GenBank/DDBJ databases">
        <title>Algicoccus daihaiensis sp.nov., isolated from Daihai Lake in Inner Mongolia.</title>
        <authorList>
            <person name="Kai J."/>
        </authorList>
    </citation>
    <scope>NUCLEOTIDE SEQUENCE [LARGE SCALE GENOMIC DNA]</scope>
    <source>
        <strain evidence="5">f23</strain>
    </source>
</reference>
<comment type="subunit">
    <text evidence="3">UreD, UreF and UreG form a complex that acts as a GTP-hydrolysis-dependent molecular chaperone, activating the urease apoprotein by helping to assemble the nickel containing metallocenter of UreC. The UreE protein probably delivers the nickel.</text>
</comment>
<organism evidence="4 5">
    <name type="scientific">Orrella daihaiensis</name>
    <dbReference type="NCBI Taxonomy" id="2782176"/>
    <lineage>
        <taxon>Bacteria</taxon>
        <taxon>Pseudomonadati</taxon>
        <taxon>Pseudomonadota</taxon>
        <taxon>Betaproteobacteria</taxon>
        <taxon>Burkholderiales</taxon>
        <taxon>Alcaligenaceae</taxon>
        <taxon>Orrella</taxon>
    </lineage>
</organism>
<comment type="similarity">
    <text evidence="1 3">Belongs to the UreD family.</text>
</comment>
<gene>
    <name evidence="3" type="primary">ureD</name>
    <name evidence="4" type="ORF">DHf2319_08320</name>
</gene>
<keyword evidence="5" id="KW-1185">Reference proteome</keyword>
<evidence type="ECO:0000256" key="3">
    <source>
        <dbReference type="HAMAP-Rule" id="MF_01384"/>
    </source>
</evidence>
<dbReference type="Proteomes" id="UP000831607">
    <property type="component" value="Chromosome"/>
</dbReference>
<comment type="subcellular location">
    <subcellularLocation>
        <location evidence="3">Cytoplasm</location>
    </subcellularLocation>
</comment>
<comment type="function">
    <text evidence="3">Required for maturation of urease via the functional incorporation of the urease nickel metallocenter.</text>
</comment>
<keyword evidence="3" id="KW-0963">Cytoplasm</keyword>
<evidence type="ECO:0000256" key="1">
    <source>
        <dbReference type="ARBA" id="ARBA00007177"/>
    </source>
</evidence>
<dbReference type="InterPro" id="IPR002669">
    <property type="entry name" value="UreD"/>
</dbReference>
<dbReference type="EMBL" id="CP063982">
    <property type="protein sequence ID" value="UOD49485.1"/>
    <property type="molecule type" value="Genomic_DNA"/>
</dbReference>
<protein>
    <recommendedName>
        <fullName evidence="3">Urease accessory protein UreD</fullName>
    </recommendedName>
</protein>
<sequence>MLAPLISADSTNSANAVSWNASLKLVFDWRADCTDLRFKHEGPLRIQKPLYPDGRECCHAVVIHPPGGIAGGDVLQIDVSVASEAHAVISTPSAAKWYGSFDQKRASQRIEIDLYGCLEWLPSETIVFDRADVESVMTISARDEARMIGWDLLIFGRQGSGERFELGCFDQTLKVTLGGETVWIDRLRLGGSDPLFESPIGLGGNYALATCWVIAPESEPWFEDRVDSIRSACGSIAWTRLHPRLLIGRQVGCPIQMHRRMQQAWRFIKQSYWNLPANDLRLWAT</sequence>
<keyword evidence="2 3" id="KW-0143">Chaperone</keyword>
<evidence type="ECO:0000256" key="2">
    <source>
        <dbReference type="ARBA" id="ARBA00023186"/>
    </source>
</evidence>
<dbReference type="RefSeq" id="WP_243477708.1">
    <property type="nucleotide sequence ID" value="NZ_CP063982.1"/>
</dbReference>